<keyword evidence="3 7" id="KW-0645">Protease</keyword>
<evidence type="ECO:0000256" key="7">
    <source>
        <dbReference type="RuleBase" id="RU361240"/>
    </source>
</evidence>
<dbReference type="PANTHER" id="PTHR12147:SF26">
    <property type="entry name" value="PEPTIDASE M28 DOMAIN-CONTAINING PROTEIN"/>
    <property type="match status" value="1"/>
</dbReference>
<dbReference type="InterPro" id="IPR045175">
    <property type="entry name" value="M28_fam"/>
</dbReference>
<dbReference type="GO" id="GO:0008235">
    <property type="term" value="F:metalloexopeptidase activity"/>
    <property type="evidence" value="ECO:0007669"/>
    <property type="project" value="InterPro"/>
</dbReference>
<evidence type="ECO:0000256" key="3">
    <source>
        <dbReference type="ARBA" id="ARBA00022670"/>
    </source>
</evidence>
<accession>A0A8H4XLD5</accession>
<comment type="cofactor">
    <cofactor evidence="1">
        <name>Zn(2+)</name>
        <dbReference type="ChEBI" id="CHEBI:29105"/>
    </cofactor>
</comment>
<keyword evidence="11" id="KW-1185">Reference proteome</keyword>
<dbReference type="Gene3D" id="3.40.630.10">
    <property type="entry name" value="Zn peptidases"/>
    <property type="match status" value="1"/>
</dbReference>
<reference evidence="10" key="1">
    <citation type="journal article" date="2020" name="BMC Genomics">
        <title>Correction to: Identification and distribution of gene clusters required for synthesis of sphingolipid metabolism inhibitors in diverse species of the filamentous fungus Fusarium.</title>
        <authorList>
            <person name="Kim H.S."/>
            <person name="Lohmar J.M."/>
            <person name="Busman M."/>
            <person name="Brown D.W."/>
            <person name="Naumann T.A."/>
            <person name="Divon H.H."/>
            <person name="Lysoe E."/>
            <person name="Uhlig S."/>
            <person name="Proctor R.H."/>
        </authorList>
    </citation>
    <scope>NUCLEOTIDE SEQUENCE</scope>
    <source>
        <strain evidence="10">NRRL 22465</strain>
    </source>
</reference>
<evidence type="ECO:0000259" key="8">
    <source>
        <dbReference type="Pfam" id="PF02225"/>
    </source>
</evidence>
<dbReference type="Pfam" id="PF02225">
    <property type="entry name" value="PA"/>
    <property type="match status" value="1"/>
</dbReference>
<gene>
    <name evidence="10" type="ORF">FZEAL_4495</name>
</gene>
<dbReference type="InterPro" id="IPR003137">
    <property type="entry name" value="PA_domain"/>
</dbReference>
<name>A0A8H4XLD5_9HYPO</name>
<evidence type="ECO:0000256" key="1">
    <source>
        <dbReference type="ARBA" id="ARBA00001947"/>
    </source>
</evidence>
<dbReference type="GO" id="GO:0006508">
    <property type="term" value="P:proteolysis"/>
    <property type="evidence" value="ECO:0007669"/>
    <property type="project" value="UniProtKB-KW"/>
</dbReference>
<sequence length="449" mass="48515">MKLLTGLLYGALLFSEASAQKLTASQVEADIDKAKLRKTLEDLNAIANKNGGNRAFGLPGYKASLDYVLGQIQGEYGKFLDTSVQKFTHTFEETRKISLRGPDGEDVLVVALMYNKATPIPGGVTAPLVLVPVDDDRGSGCFEDQWKGVDATNKIALVKRGVCAVSDKLKLAKKAGARGVILVNKNPGNKIIGSTVGAENVDLVVPAGVISLEVGTSWRQRIEKGETLKVTLLVDSAFEPRESWNIISETKEGDPNNVVMLGAHLDSVKAGAGINDDGSAVAALLEVAKSFTKYKGYKNKVRFAWWGAEESGLIGSTYYTQQLSKPEADKIRFYFNYDMIASPNPRCFVQASNDVDRVGGTLLADWLRKNGQTPEWKVSDAADQVPFLKLGIPCSGMSTGADAQADPCYHTKCDDINNINWDALYRNTKAIGQAATQFALSLDGLPPRS</sequence>
<feature type="signal peptide" evidence="7">
    <location>
        <begin position="1"/>
        <end position="19"/>
    </location>
</feature>
<evidence type="ECO:0000256" key="6">
    <source>
        <dbReference type="ARBA" id="ARBA00022833"/>
    </source>
</evidence>
<evidence type="ECO:0000313" key="11">
    <source>
        <dbReference type="Proteomes" id="UP000635477"/>
    </source>
</evidence>
<keyword evidence="5 7" id="KW-0378">Hydrolase</keyword>
<protein>
    <recommendedName>
        <fullName evidence="7">Peptide hydrolase</fullName>
        <ecNumber evidence="7">3.4.-.-</ecNumber>
    </recommendedName>
</protein>
<keyword evidence="6 7" id="KW-0862">Zinc</keyword>
<keyword evidence="4 7" id="KW-0479">Metal-binding</keyword>
<dbReference type="GO" id="GO:0046872">
    <property type="term" value="F:metal ion binding"/>
    <property type="evidence" value="ECO:0007669"/>
    <property type="project" value="UniProtKB-KW"/>
</dbReference>
<dbReference type="AlphaFoldDB" id="A0A8H4XLD5"/>
<keyword evidence="7" id="KW-0732">Signal</keyword>
<dbReference type="SUPFAM" id="SSF52025">
    <property type="entry name" value="PA domain"/>
    <property type="match status" value="1"/>
</dbReference>
<feature type="chain" id="PRO_5034810404" description="Peptide hydrolase" evidence="7">
    <location>
        <begin position="20"/>
        <end position="449"/>
    </location>
</feature>
<evidence type="ECO:0000259" key="9">
    <source>
        <dbReference type="Pfam" id="PF04389"/>
    </source>
</evidence>
<comment type="similarity">
    <text evidence="2">Belongs to the peptidase M28 family. M28B subfamily.</text>
</comment>
<dbReference type="EMBL" id="JABEYC010000311">
    <property type="protein sequence ID" value="KAF4979250.1"/>
    <property type="molecule type" value="Genomic_DNA"/>
</dbReference>
<evidence type="ECO:0000313" key="10">
    <source>
        <dbReference type="EMBL" id="KAF4979250.1"/>
    </source>
</evidence>
<dbReference type="PANTHER" id="PTHR12147">
    <property type="entry name" value="METALLOPEPTIDASE M28 FAMILY MEMBER"/>
    <property type="match status" value="1"/>
</dbReference>
<feature type="domain" description="PA" evidence="8">
    <location>
        <begin position="124"/>
        <end position="217"/>
    </location>
</feature>
<proteinExistence type="inferred from homology"/>
<dbReference type="SUPFAM" id="SSF53187">
    <property type="entry name" value="Zn-dependent exopeptidases"/>
    <property type="match status" value="1"/>
</dbReference>
<evidence type="ECO:0000256" key="5">
    <source>
        <dbReference type="ARBA" id="ARBA00022801"/>
    </source>
</evidence>
<reference evidence="10" key="2">
    <citation type="submission" date="2020-05" db="EMBL/GenBank/DDBJ databases">
        <authorList>
            <person name="Kim H.-S."/>
            <person name="Proctor R.H."/>
            <person name="Brown D.W."/>
        </authorList>
    </citation>
    <scope>NUCLEOTIDE SEQUENCE</scope>
    <source>
        <strain evidence="10">NRRL 22465</strain>
    </source>
</reference>
<dbReference type="Proteomes" id="UP000635477">
    <property type="component" value="Unassembled WGS sequence"/>
</dbReference>
<organism evidence="10 11">
    <name type="scientific">Fusarium zealandicum</name>
    <dbReference type="NCBI Taxonomy" id="1053134"/>
    <lineage>
        <taxon>Eukaryota</taxon>
        <taxon>Fungi</taxon>
        <taxon>Dikarya</taxon>
        <taxon>Ascomycota</taxon>
        <taxon>Pezizomycotina</taxon>
        <taxon>Sordariomycetes</taxon>
        <taxon>Hypocreomycetidae</taxon>
        <taxon>Hypocreales</taxon>
        <taxon>Nectriaceae</taxon>
        <taxon>Fusarium</taxon>
        <taxon>Fusarium staphyleae species complex</taxon>
    </lineage>
</organism>
<comment type="caution">
    <text evidence="10">The sequence shown here is derived from an EMBL/GenBank/DDBJ whole genome shotgun (WGS) entry which is preliminary data.</text>
</comment>
<evidence type="ECO:0000256" key="2">
    <source>
        <dbReference type="ARBA" id="ARBA00005634"/>
    </source>
</evidence>
<dbReference type="InterPro" id="IPR007484">
    <property type="entry name" value="Peptidase_M28"/>
</dbReference>
<dbReference type="Pfam" id="PF04389">
    <property type="entry name" value="Peptidase_M28"/>
    <property type="match status" value="1"/>
</dbReference>
<dbReference type="Gene3D" id="3.50.30.30">
    <property type="match status" value="1"/>
</dbReference>
<dbReference type="InterPro" id="IPR046450">
    <property type="entry name" value="PA_dom_sf"/>
</dbReference>
<evidence type="ECO:0000256" key="4">
    <source>
        <dbReference type="ARBA" id="ARBA00022723"/>
    </source>
</evidence>
<dbReference type="CDD" id="cd04816">
    <property type="entry name" value="PA_SaNapH_like"/>
    <property type="match status" value="1"/>
</dbReference>
<dbReference type="OrthoDB" id="10013407at2759"/>
<feature type="domain" description="Peptidase M28" evidence="9">
    <location>
        <begin position="245"/>
        <end position="432"/>
    </location>
</feature>
<dbReference type="EC" id="3.4.-.-" evidence="7"/>